<dbReference type="InterPro" id="IPR045247">
    <property type="entry name" value="Oye-like"/>
</dbReference>
<dbReference type="GO" id="GO:0005829">
    <property type="term" value="C:cytosol"/>
    <property type="evidence" value="ECO:0007669"/>
    <property type="project" value="TreeGrafter"/>
</dbReference>
<dbReference type="GO" id="GO:0016491">
    <property type="term" value="F:oxidoreductase activity"/>
    <property type="evidence" value="ECO:0007669"/>
    <property type="project" value="InterPro"/>
</dbReference>
<proteinExistence type="predicted"/>
<gene>
    <name evidence="1" type="ORF">A2G96_24470</name>
</gene>
<dbReference type="Gene3D" id="3.20.20.70">
    <property type="entry name" value="Aldolase class I"/>
    <property type="match status" value="2"/>
</dbReference>
<sequence length="317" mass="33400">MRGTAGPDFWHQPDMPVAMSQTVPQDLFAPLQLGALRLQHRIVLNSPQALWQGATANVGETPAQSLEGGLVVYAVADAHCAEDLNRITHGIASATEVNGWLRATQAVHDRGGMVVARIGGCRVPSGIALNADQVDSALDAYRSAAENAFDAGFDGVELAATVGTLPDQLYRQWADVPGAAPAALTECPAATEFLCDALRTLLAAWPPDRVGACMTLPKTAAELHRQQALLPPVAAGKLAYLHLHSAGSGHATYCKPFTASVRLHYRGPLIVTGVWTAELAATAIRSGRVDAVGIHGDRLQQAGEFATAWRAQLGANE</sequence>
<dbReference type="STRING" id="1796606.A2G96_24470"/>
<dbReference type="PANTHER" id="PTHR22893">
    <property type="entry name" value="NADH OXIDOREDUCTASE-RELATED"/>
    <property type="match status" value="1"/>
</dbReference>
<dbReference type="GO" id="GO:0010181">
    <property type="term" value="F:FMN binding"/>
    <property type="evidence" value="ECO:0007669"/>
    <property type="project" value="InterPro"/>
</dbReference>
<dbReference type="OrthoDB" id="8985337at2"/>
<evidence type="ECO:0000313" key="2">
    <source>
        <dbReference type="Proteomes" id="UP000075238"/>
    </source>
</evidence>
<dbReference type="KEGG" id="cnan:A2G96_24470"/>
<dbReference type="InterPro" id="IPR013785">
    <property type="entry name" value="Aldolase_TIM"/>
</dbReference>
<dbReference type="PANTHER" id="PTHR22893:SF91">
    <property type="entry name" value="NADPH DEHYDROGENASE 2-RELATED"/>
    <property type="match status" value="1"/>
</dbReference>
<dbReference type="EMBL" id="CP014845">
    <property type="protein sequence ID" value="AMR80975.1"/>
    <property type="molecule type" value="Genomic_DNA"/>
</dbReference>
<keyword evidence="2" id="KW-1185">Reference proteome</keyword>
<name>A0A142JSB3_9BURK</name>
<dbReference type="SUPFAM" id="SSF51395">
    <property type="entry name" value="FMN-linked oxidoreductases"/>
    <property type="match status" value="1"/>
</dbReference>
<reference evidence="1 2" key="1">
    <citation type="submission" date="2016-03" db="EMBL/GenBank/DDBJ databases">
        <title>Complete genome sequence of a novel chlorpyrifos degrading bacterium, Cupriavidus nantongensis sp. X1.</title>
        <authorList>
            <person name="Fang L."/>
        </authorList>
    </citation>
    <scope>NUCLEOTIDE SEQUENCE [LARGE SCALE GENOMIC DNA]</scope>
    <source>
        <strain evidence="1 2">X1</strain>
    </source>
</reference>
<organism evidence="1 2">
    <name type="scientific">Cupriavidus nantongensis</name>
    <dbReference type="NCBI Taxonomy" id="1796606"/>
    <lineage>
        <taxon>Bacteria</taxon>
        <taxon>Pseudomonadati</taxon>
        <taxon>Pseudomonadota</taxon>
        <taxon>Betaproteobacteria</taxon>
        <taxon>Burkholderiales</taxon>
        <taxon>Burkholderiaceae</taxon>
        <taxon>Cupriavidus</taxon>
    </lineage>
</organism>
<evidence type="ECO:0000313" key="1">
    <source>
        <dbReference type="EMBL" id="AMR80975.1"/>
    </source>
</evidence>
<dbReference type="Proteomes" id="UP000075238">
    <property type="component" value="Chromosome 2"/>
</dbReference>
<dbReference type="AlphaFoldDB" id="A0A142JSB3"/>
<accession>A0A142JSB3</accession>
<protein>
    <submittedName>
        <fullName evidence="1">Uncharacterized protein</fullName>
    </submittedName>
</protein>